<reference evidence="1" key="1">
    <citation type="journal article" date="2015" name="Nature">
        <title>Complex archaea that bridge the gap between prokaryotes and eukaryotes.</title>
        <authorList>
            <person name="Spang A."/>
            <person name="Saw J.H."/>
            <person name="Jorgensen S.L."/>
            <person name="Zaremba-Niedzwiedzka K."/>
            <person name="Martijn J."/>
            <person name="Lind A.E."/>
            <person name="van Eijk R."/>
            <person name="Schleper C."/>
            <person name="Guy L."/>
            <person name="Ettema T.J."/>
        </authorList>
    </citation>
    <scope>NUCLEOTIDE SEQUENCE</scope>
</reference>
<protein>
    <submittedName>
        <fullName evidence="1">Uncharacterized protein</fullName>
    </submittedName>
</protein>
<sequence length="57" mass="6698">DRGCAVIHPSHGVQIFVVTKHKDFRNRHDGLAALVQLNFKFVYRHINNFGRIIRKEK</sequence>
<organism evidence="1">
    <name type="scientific">marine sediment metagenome</name>
    <dbReference type="NCBI Taxonomy" id="412755"/>
    <lineage>
        <taxon>unclassified sequences</taxon>
        <taxon>metagenomes</taxon>
        <taxon>ecological metagenomes</taxon>
    </lineage>
</organism>
<proteinExistence type="predicted"/>
<gene>
    <name evidence="1" type="ORF">LCGC14_1241100</name>
</gene>
<comment type="caution">
    <text evidence="1">The sequence shown here is derived from an EMBL/GenBank/DDBJ whole genome shotgun (WGS) entry which is preliminary data.</text>
</comment>
<evidence type="ECO:0000313" key="1">
    <source>
        <dbReference type="EMBL" id="KKM90198.1"/>
    </source>
</evidence>
<name>A0A0F9L9V4_9ZZZZ</name>
<feature type="non-terminal residue" evidence="1">
    <location>
        <position position="1"/>
    </location>
</feature>
<dbReference type="EMBL" id="LAZR01006705">
    <property type="protein sequence ID" value="KKM90198.1"/>
    <property type="molecule type" value="Genomic_DNA"/>
</dbReference>
<dbReference type="AlphaFoldDB" id="A0A0F9L9V4"/>
<accession>A0A0F9L9V4</accession>